<accession>A0ABD1P6L7</accession>
<feature type="transmembrane region" description="Helical" evidence="1">
    <location>
        <begin position="6"/>
        <end position="26"/>
    </location>
</feature>
<reference evidence="3" key="1">
    <citation type="submission" date="2024-07" db="EMBL/GenBank/DDBJ databases">
        <title>Two chromosome-level genome assemblies of Korean endemic species Abeliophyllum distichum and Forsythia ovata (Oleaceae).</title>
        <authorList>
            <person name="Jang H."/>
        </authorList>
    </citation>
    <scope>NUCLEOTIDE SEQUENCE [LARGE SCALE GENOMIC DNA]</scope>
</reference>
<keyword evidence="1" id="KW-1133">Transmembrane helix</keyword>
<gene>
    <name evidence="2" type="ORF">Fot_55543</name>
</gene>
<dbReference type="PANTHER" id="PTHR33564">
    <property type="entry name" value="TRANSMEMBRANE PROTEIN"/>
    <property type="match status" value="1"/>
</dbReference>
<keyword evidence="1" id="KW-0472">Membrane</keyword>
<dbReference type="Proteomes" id="UP001604277">
    <property type="component" value="Unassembled WGS sequence"/>
</dbReference>
<dbReference type="EMBL" id="JBFOLJ010000027">
    <property type="protein sequence ID" value="KAL2458754.1"/>
    <property type="molecule type" value="Genomic_DNA"/>
</dbReference>
<name>A0ABD1P6L7_9LAMI</name>
<keyword evidence="3" id="KW-1185">Reference proteome</keyword>
<organism evidence="2 3">
    <name type="scientific">Forsythia ovata</name>
    <dbReference type="NCBI Taxonomy" id="205694"/>
    <lineage>
        <taxon>Eukaryota</taxon>
        <taxon>Viridiplantae</taxon>
        <taxon>Streptophyta</taxon>
        <taxon>Embryophyta</taxon>
        <taxon>Tracheophyta</taxon>
        <taxon>Spermatophyta</taxon>
        <taxon>Magnoliopsida</taxon>
        <taxon>eudicotyledons</taxon>
        <taxon>Gunneridae</taxon>
        <taxon>Pentapetalae</taxon>
        <taxon>asterids</taxon>
        <taxon>lamiids</taxon>
        <taxon>Lamiales</taxon>
        <taxon>Oleaceae</taxon>
        <taxon>Forsythieae</taxon>
        <taxon>Forsythia</taxon>
    </lineage>
</organism>
<dbReference type="AlphaFoldDB" id="A0ABD1P6L7"/>
<protein>
    <submittedName>
        <fullName evidence="2">Uncharacterized protein</fullName>
    </submittedName>
</protein>
<proteinExistence type="predicted"/>
<keyword evidence="1" id="KW-0812">Transmembrane</keyword>
<dbReference type="PANTHER" id="PTHR33564:SF15">
    <property type="entry name" value="PROTEIN, PUTATIVE-RELATED"/>
    <property type="match status" value="1"/>
</dbReference>
<sequence>MSSILNSQGLVVVTAMAISAATMILFDHFRVKHLPENQDSTSDKQVLKSCLSLGGSKEREKMKKKRVQFADDVKDSSGNRNSCKSKALYSGILKGCVQRIDHHSSMYCALLGSWYAFGCRICTRKMELLKRRLELPSVQ</sequence>
<comment type="caution">
    <text evidence="2">The sequence shown here is derived from an EMBL/GenBank/DDBJ whole genome shotgun (WGS) entry which is preliminary data.</text>
</comment>
<evidence type="ECO:0000313" key="2">
    <source>
        <dbReference type="EMBL" id="KAL2458754.1"/>
    </source>
</evidence>
<evidence type="ECO:0000256" key="1">
    <source>
        <dbReference type="SAM" id="Phobius"/>
    </source>
</evidence>
<evidence type="ECO:0000313" key="3">
    <source>
        <dbReference type="Proteomes" id="UP001604277"/>
    </source>
</evidence>